<sequence>MSELQDLLAHLGDSINQLFSLIGVVGERFTTNLSASFSTMTLKHWIRLVMIVGTYLLVRPYMVKLGAKYQEKQFEKVAEADSAAAISPNQLRGQVEIPEESDDEEQDPEATAATTSSDWGKKARKRQRVMLKKLIDAEEKRLQELQEDEEDKDIEQYLT</sequence>
<name>A0ABR2UPD0_9PEZI</name>
<reference evidence="2 3" key="1">
    <citation type="journal article" date="2024" name="J. Plant Pathol.">
        <title>Sequence and assembly of the genome of Seiridium unicorne, isolate CBS 538.82, causal agent of cypress canker disease.</title>
        <authorList>
            <person name="Scali E."/>
            <person name="Rocca G.D."/>
            <person name="Danti R."/>
            <person name="Garbelotto M."/>
            <person name="Barberini S."/>
            <person name="Baroncelli R."/>
            <person name="Emiliani G."/>
        </authorList>
    </citation>
    <scope>NUCLEOTIDE SEQUENCE [LARGE SCALE GENOMIC DNA]</scope>
    <source>
        <strain evidence="2 3">BM-138-508</strain>
    </source>
</reference>
<dbReference type="PANTHER" id="PTHR28199">
    <property type="entry name" value="PROCESSING OF GAS1 AND ALP PROTEIN 2"/>
    <property type="match status" value="1"/>
</dbReference>
<accession>A0ABR2UPD0</accession>
<proteinExistence type="predicted"/>
<dbReference type="InterPro" id="IPR011431">
    <property type="entry name" value="Trafficking_Pga2"/>
</dbReference>
<dbReference type="EMBL" id="JARVKF010000406">
    <property type="protein sequence ID" value="KAK9416515.1"/>
    <property type="molecule type" value="Genomic_DNA"/>
</dbReference>
<comment type="caution">
    <text evidence="2">The sequence shown here is derived from an EMBL/GenBank/DDBJ whole genome shotgun (WGS) entry which is preliminary data.</text>
</comment>
<gene>
    <name evidence="2" type="ORF">SUNI508_09621</name>
</gene>
<protein>
    <submittedName>
        <fullName evidence="2">Uncharacterized protein</fullName>
    </submittedName>
</protein>
<feature type="compositionally biased region" description="Acidic residues" evidence="1">
    <location>
        <begin position="97"/>
        <end position="108"/>
    </location>
</feature>
<evidence type="ECO:0000313" key="2">
    <source>
        <dbReference type="EMBL" id="KAK9416515.1"/>
    </source>
</evidence>
<keyword evidence="3" id="KW-1185">Reference proteome</keyword>
<organism evidence="2 3">
    <name type="scientific">Seiridium unicorne</name>
    <dbReference type="NCBI Taxonomy" id="138068"/>
    <lineage>
        <taxon>Eukaryota</taxon>
        <taxon>Fungi</taxon>
        <taxon>Dikarya</taxon>
        <taxon>Ascomycota</taxon>
        <taxon>Pezizomycotina</taxon>
        <taxon>Sordariomycetes</taxon>
        <taxon>Xylariomycetidae</taxon>
        <taxon>Amphisphaeriales</taxon>
        <taxon>Sporocadaceae</taxon>
        <taxon>Seiridium</taxon>
    </lineage>
</organism>
<feature type="region of interest" description="Disordered" evidence="1">
    <location>
        <begin position="140"/>
        <end position="159"/>
    </location>
</feature>
<dbReference type="Proteomes" id="UP001408356">
    <property type="component" value="Unassembled WGS sequence"/>
</dbReference>
<dbReference type="Pfam" id="PF07543">
    <property type="entry name" value="PGA2"/>
    <property type="match status" value="1"/>
</dbReference>
<feature type="region of interest" description="Disordered" evidence="1">
    <location>
        <begin position="87"/>
        <end position="124"/>
    </location>
</feature>
<evidence type="ECO:0000256" key="1">
    <source>
        <dbReference type="SAM" id="MobiDB-lite"/>
    </source>
</evidence>
<dbReference type="PANTHER" id="PTHR28199:SF1">
    <property type="entry name" value="PROCESSING OF GAS1 AND ALP PROTEIN 2"/>
    <property type="match status" value="1"/>
</dbReference>
<evidence type="ECO:0000313" key="3">
    <source>
        <dbReference type="Proteomes" id="UP001408356"/>
    </source>
</evidence>